<protein>
    <submittedName>
        <fullName evidence="1">Uncharacterized protein</fullName>
    </submittedName>
</protein>
<dbReference type="RefSeq" id="WP_256419020.1">
    <property type="nucleotide sequence ID" value="NZ_JANHDL010000011.1"/>
</dbReference>
<gene>
    <name evidence="1" type="ORF">ACFR9T_11765</name>
</gene>
<evidence type="ECO:0000313" key="1">
    <source>
        <dbReference type="EMBL" id="MFD1571256.1"/>
    </source>
</evidence>
<dbReference type="EMBL" id="JBHUDB010000010">
    <property type="protein sequence ID" value="MFD1571256.1"/>
    <property type="molecule type" value="Genomic_DNA"/>
</dbReference>
<dbReference type="Proteomes" id="UP001597185">
    <property type="component" value="Unassembled WGS sequence"/>
</dbReference>
<name>A0ABD6C388_9EURY</name>
<proteinExistence type="predicted"/>
<dbReference type="AlphaFoldDB" id="A0ABD6C388"/>
<keyword evidence="2" id="KW-1185">Reference proteome</keyword>
<sequence>MKNPQTPIGPGERDVLNHLEAYVDANADDDPLTRETAVAYLTEQGVGRIEASDRIEQLLLKGYLYEVGEELRIPPRS</sequence>
<comment type="caution">
    <text evidence="1">The sequence shown here is derived from an EMBL/GenBank/DDBJ whole genome shotgun (WGS) entry which is preliminary data.</text>
</comment>
<reference evidence="1 2" key="1">
    <citation type="journal article" date="2019" name="Int. J. Syst. Evol. Microbiol.">
        <title>The Global Catalogue of Microorganisms (GCM) 10K type strain sequencing project: providing services to taxonomists for standard genome sequencing and annotation.</title>
        <authorList>
            <consortium name="The Broad Institute Genomics Platform"/>
            <consortium name="The Broad Institute Genome Sequencing Center for Infectious Disease"/>
            <person name="Wu L."/>
            <person name="Ma J."/>
        </authorList>
    </citation>
    <scope>NUCLEOTIDE SEQUENCE [LARGE SCALE GENOMIC DNA]</scope>
    <source>
        <strain evidence="1 2">CGMCC 1.12689</strain>
    </source>
</reference>
<evidence type="ECO:0000313" key="2">
    <source>
        <dbReference type="Proteomes" id="UP001597185"/>
    </source>
</evidence>
<organism evidence="1 2">
    <name type="scientific">Halorubrum laminariae</name>
    <dbReference type="NCBI Taxonomy" id="1433523"/>
    <lineage>
        <taxon>Archaea</taxon>
        <taxon>Methanobacteriati</taxon>
        <taxon>Methanobacteriota</taxon>
        <taxon>Stenosarchaea group</taxon>
        <taxon>Halobacteria</taxon>
        <taxon>Halobacteriales</taxon>
        <taxon>Haloferacaceae</taxon>
        <taxon>Halorubrum</taxon>
    </lineage>
</organism>
<accession>A0ABD6C388</accession>